<organism evidence="3 4">
    <name type="scientific">Sediminispirochaeta smaragdinae (strain DSM 11293 / JCM 15392 / SEBR 4228)</name>
    <name type="common">Spirochaeta smaragdinae</name>
    <dbReference type="NCBI Taxonomy" id="573413"/>
    <lineage>
        <taxon>Bacteria</taxon>
        <taxon>Pseudomonadati</taxon>
        <taxon>Spirochaetota</taxon>
        <taxon>Spirochaetia</taxon>
        <taxon>Spirochaetales</taxon>
        <taxon>Spirochaetaceae</taxon>
        <taxon>Sediminispirochaeta</taxon>
    </lineage>
</organism>
<dbReference type="HOGENOM" id="CLU_1795277_0_0_12"/>
<keyword evidence="2" id="KW-1133">Transmembrane helix</keyword>
<feature type="transmembrane region" description="Helical" evidence="2">
    <location>
        <begin position="73"/>
        <end position="93"/>
    </location>
</feature>
<feature type="compositionally biased region" description="Basic and acidic residues" evidence="1">
    <location>
        <begin position="30"/>
        <end position="39"/>
    </location>
</feature>
<accession>E1RB13</accession>
<dbReference type="AlphaFoldDB" id="E1RB13"/>
<dbReference type="RefSeq" id="WP_013253007.1">
    <property type="nucleotide sequence ID" value="NC_014364.1"/>
</dbReference>
<evidence type="ECO:0000313" key="4">
    <source>
        <dbReference type="Proteomes" id="UP000002318"/>
    </source>
</evidence>
<reference evidence="3 4" key="1">
    <citation type="journal article" date="2010" name="Stand. Genomic Sci.">
        <title>Complete genome sequence of Spirochaeta smaragdinae type strain (SEBR 4228).</title>
        <authorList>
            <person name="Mavromatis K."/>
            <person name="Yasawong M."/>
            <person name="Chertkov O."/>
            <person name="Lapidus A."/>
            <person name="Lucas S."/>
            <person name="Nolan M."/>
            <person name="Del Rio T.G."/>
            <person name="Tice H."/>
            <person name="Cheng J.F."/>
            <person name="Pitluck S."/>
            <person name="Liolios K."/>
            <person name="Ivanova N."/>
            <person name="Tapia R."/>
            <person name="Han C."/>
            <person name="Bruce D."/>
            <person name="Goodwin L."/>
            <person name="Pati A."/>
            <person name="Chen A."/>
            <person name="Palaniappan K."/>
            <person name="Land M."/>
            <person name="Hauser L."/>
            <person name="Chang Y.J."/>
            <person name="Jeffries C.D."/>
            <person name="Detter J.C."/>
            <person name="Rohde M."/>
            <person name="Brambilla E."/>
            <person name="Spring S."/>
            <person name="Goker M."/>
            <person name="Sikorski J."/>
            <person name="Woyke T."/>
            <person name="Bristow J."/>
            <person name="Eisen J.A."/>
            <person name="Markowitz V."/>
            <person name="Hugenholtz P."/>
            <person name="Klenk H.P."/>
            <person name="Kyrpides N.C."/>
        </authorList>
    </citation>
    <scope>NUCLEOTIDE SEQUENCE [LARGE SCALE GENOMIC DNA]</scope>
    <source>
        <strain evidence="4">DSM 11293 / JCM 15392 / SEBR 4228</strain>
    </source>
</reference>
<sequence length="144" mass="16645">MSDPRKSHVSKSRWEKEQYVNMLKSQHAEDPTFEFHETESTNSVVVDEAGSSSIARPELKNYEPDNKRLNKEILYGIIVFGITSLLFLFGMSLNREIGVLDERTNTTKDSIETVEINVKQMNEQMKEMAIEQEVIKRIFETTAK</sequence>
<proteinExistence type="predicted"/>
<feature type="compositionally biased region" description="Polar residues" evidence="1">
    <location>
        <begin position="40"/>
        <end position="50"/>
    </location>
</feature>
<dbReference type="STRING" id="573413.Spirs_0388"/>
<dbReference type="EMBL" id="CP002116">
    <property type="protein sequence ID" value="ADK79543.1"/>
    <property type="molecule type" value="Genomic_DNA"/>
</dbReference>
<dbReference type="Proteomes" id="UP000002318">
    <property type="component" value="Chromosome"/>
</dbReference>
<gene>
    <name evidence="3" type="ordered locus">Spirs_0388</name>
</gene>
<evidence type="ECO:0000256" key="2">
    <source>
        <dbReference type="SAM" id="Phobius"/>
    </source>
</evidence>
<keyword evidence="2" id="KW-0472">Membrane</keyword>
<protein>
    <submittedName>
        <fullName evidence="3">Uncharacterized protein</fullName>
    </submittedName>
</protein>
<name>E1RB13_SEDSS</name>
<feature type="region of interest" description="Disordered" evidence="1">
    <location>
        <begin position="30"/>
        <end position="50"/>
    </location>
</feature>
<keyword evidence="2" id="KW-0812">Transmembrane</keyword>
<keyword evidence="4" id="KW-1185">Reference proteome</keyword>
<dbReference type="KEGG" id="ssm:Spirs_0388"/>
<evidence type="ECO:0000313" key="3">
    <source>
        <dbReference type="EMBL" id="ADK79543.1"/>
    </source>
</evidence>
<evidence type="ECO:0000256" key="1">
    <source>
        <dbReference type="SAM" id="MobiDB-lite"/>
    </source>
</evidence>